<reference evidence="2" key="1">
    <citation type="journal article" date="2015" name="Proc. Natl. Acad. Sci. U.S.A.">
        <title>Networks of energetic and metabolic interactions define dynamics in microbial communities.</title>
        <authorList>
            <person name="Embree M."/>
            <person name="Liu J.K."/>
            <person name="Al-Bassam M.M."/>
            <person name="Zengler K."/>
        </authorList>
    </citation>
    <scope>NUCLEOTIDE SEQUENCE</scope>
</reference>
<name>A0A0W8E1A2_9ZZZZ</name>
<evidence type="ECO:0000256" key="1">
    <source>
        <dbReference type="SAM" id="Phobius"/>
    </source>
</evidence>
<feature type="transmembrane region" description="Helical" evidence="1">
    <location>
        <begin position="61"/>
        <end position="81"/>
    </location>
</feature>
<gene>
    <name evidence="2" type="ORF">ASZ90_020095</name>
</gene>
<feature type="transmembrane region" description="Helical" evidence="1">
    <location>
        <begin position="30"/>
        <end position="49"/>
    </location>
</feature>
<keyword evidence="1" id="KW-0472">Membrane</keyword>
<feature type="transmembrane region" description="Helical" evidence="1">
    <location>
        <begin position="121"/>
        <end position="142"/>
    </location>
</feature>
<organism evidence="2">
    <name type="scientific">hydrocarbon metagenome</name>
    <dbReference type="NCBI Taxonomy" id="938273"/>
    <lineage>
        <taxon>unclassified sequences</taxon>
        <taxon>metagenomes</taxon>
        <taxon>ecological metagenomes</taxon>
    </lineage>
</organism>
<keyword evidence="1" id="KW-0812">Transmembrane</keyword>
<accession>A0A0W8E1A2</accession>
<sequence length="204" mass="22879">MKKDLFIILFWGSLWGLAEATLGFVLHLVAIALPGVPGFFMFPIAFYFMKKVYDSTGKAASVFYIAIVAASIKMVDFLLPLADPIRIVNPALSIILEGLVVGLVFHYCVSRRINLAYIHTLLMGIFWRSIFLVHLFVISLYDLPAALVTDGIEYTLRFLILESFVNSLLIYAYLRLEKDKPTLKVRPAYSLGVLILALGAQLML</sequence>
<feature type="transmembrane region" description="Helical" evidence="1">
    <location>
        <begin position="154"/>
        <end position="174"/>
    </location>
</feature>
<dbReference type="EMBL" id="LNQE01001918">
    <property type="protein sequence ID" value="KUG02463.1"/>
    <property type="molecule type" value="Genomic_DNA"/>
</dbReference>
<comment type="caution">
    <text evidence="2">The sequence shown here is derived from an EMBL/GenBank/DDBJ whole genome shotgun (WGS) entry which is preliminary data.</text>
</comment>
<feature type="transmembrane region" description="Helical" evidence="1">
    <location>
        <begin position="87"/>
        <end position="109"/>
    </location>
</feature>
<protein>
    <submittedName>
        <fullName evidence="2">Uncharacterized protein</fullName>
    </submittedName>
</protein>
<evidence type="ECO:0000313" key="2">
    <source>
        <dbReference type="EMBL" id="KUG02463.1"/>
    </source>
</evidence>
<dbReference type="AlphaFoldDB" id="A0A0W8E1A2"/>
<keyword evidence="1" id="KW-1133">Transmembrane helix</keyword>
<proteinExistence type="predicted"/>